<proteinExistence type="inferred from homology"/>
<dbReference type="EMBL" id="CP001699">
    <property type="protein sequence ID" value="ACU62367.1"/>
    <property type="molecule type" value="Genomic_DNA"/>
</dbReference>
<feature type="transmembrane region" description="Helical" evidence="7">
    <location>
        <begin position="396"/>
        <end position="413"/>
    </location>
</feature>
<name>A0A979G802_CHIPD</name>
<reference evidence="11" key="1">
    <citation type="submission" date="2009-08" db="EMBL/GenBank/DDBJ databases">
        <title>The complete genome of Chitinophaga pinensis DSM 2588.</title>
        <authorList>
            <consortium name="US DOE Joint Genome Institute (JGI-PGF)"/>
            <person name="Lucas S."/>
            <person name="Copeland A."/>
            <person name="Lapidus A."/>
            <person name="Glavina del Rio T."/>
            <person name="Dalin E."/>
            <person name="Tice H."/>
            <person name="Bruce D."/>
            <person name="Goodwin L."/>
            <person name="Pitluck S."/>
            <person name="Kyrpides N."/>
            <person name="Mavromatis K."/>
            <person name="Ivanova N."/>
            <person name="Mikhailova N."/>
            <person name="Sims D."/>
            <person name="Meinche L."/>
            <person name="Brettin T."/>
            <person name="Detter J.C."/>
            <person name="Han C."/>
            <person name="Larimer F."/>
            <person name="Land M."/>
            <person name="Hauser L."/>
            <person name="Markowitz V."/>
            <person name="Cheng J.-F."/>
            <person name="Hugenholtz P."/>
            <person name="Woyke T."/>
            <person name="Wu D."/>
            <person name="Spring S."/>
            <person name="Klenk H.-P."/>
            <person name="Eisen J.A."/>
        </authorList>
    </citation>
    <scope>NUCLEOTIDE SEQUENCE [LARGE SCALE GENOMIC DNA]</scope>
    <source>
        <strain evidence="11">ATCC 43595 / DSM 2588 / LMG 13176 / NBRC 15968 / NCIMB 11800 / UQM 2034</strain>
    </source>
</reference>
<dbReference type="PANTHER" id="PTHR39084:SF1">
    <property type="entry name" value="DUF4010 DOMAIN-CONTAINING PROTEIN"/>
    <property type="match status" value="1"/>
</dbReference>
<reference evidence="10 11" key="2">
    <citation type="journal article" date="2010" name="Stand. Genomic Sci.">
        <title>Complete genome sequence of Chitinophaga pinensis type strain (UQM 2034).</title>
        <authorList>
            <person name="Glavina Del Rio T."/>
            <person name="Abt B."/>
            <person name="Spring S."/>
            <person name="Lapidus A."/>
            <person name="Nolan M."/>
            <person name="Tice H."/>
            <person name="Copeland A."/>
            <person name="Cheng J.F."/>
            <person name="Chen F."/>
            <person name="Bruce D."/>
            <person name="Goodwin L."/>
            <person name="Pitluck S."/>
            <person name="Ivanova N."/>
            <person name="Mavromatis K."/>
            <person name="Mikhailova N."/>
            <person name="Pati A."/>
            <person name="Chen A."/>
            <person name="Palaniappan K."/>
            <person name="Land M."/>
            <person name="Hauser L."/>
            <person name="Chang Y.J."/>
            <person name="Jeffries C.D."/>
            <person name="Chain P."/>
            <person name="Saunders E."/>
            <person name="Detter J.C."/>
            <person name="Brettin T."/>
            <person name="Rohde M."/>
            <person name="Goker M."/>
            <person name="Bristow J."/>
            <person name="Eisen J.A."/>
            <person name="Markowitz V."/>
            <person name="Hugenholtz P."/>
            <person name="Kyrpides N.C."/>
            <person name="Klenk H.P."/>
            <person name="Lucas S."/>
        </authorList>
    </citation>
    <scope>NUCLEOTIDE SEQUENCE [LARGE SCALE GENOMIC DNA]</scope>
    <source>
        <strain evidence="11">ATCC 43595 / DSM 2588 / LMG 13176 / NBRC 15968 / NCIMB 11800 / UQM 2034</strain>
    </source>
</reference>
<dbReference type="InterPro" id="IPR003416">
    <property type="entry name" value="MgtC/SapB/SrpB/YhiD_fam"/>
</dbReference>
<gene>
    <name evidence="10" type="ordered locus">Cpin_4934</name>
</gene>
<evidence type="ECO:0000256" key="3">
    <source>
        <dbReference type="ARBA" id="ARBA00022475"/>
    </source>
</evidence>
<dbReference type="GO" id="GO:0005886">
    <property type="term" value="C:plasma membrane"/>
    <property type="evidence" value="ECO:0007669"/>
    <property type="project" value="UniProtKB-SubCell"/>
</dbReference>
<feature type="transmembrane region" description="Helical" evidence="7">
    <location>
        <begin position="305"/>
        <end position="323"/>
    </location>
</feature>
<sequence length="428" mass="45761">MNDQVEHFDVLSIAMKIAVAVGIGMLIGLERNWSHKEAGIRTFSIVSLTGMLCMQIDTSLVVAGLAAVCLLIIISNLKSFLTDRSSEMTTSAALIACYILGVLIGRGHIFTPVAAAIVITMLLAWKSELRKFAGGLEPSEIRSAILLGLIGFVIYPLLPDRYIDRWEIVNLSDAWVSIIAIAGIGFLNYIFLKLFSSKGLYLGAVFGGLVNSTATIAEMTTRVEESGTPSRITILSSIINISMFTRNMILAAIFVPLSLTATLLPLLAMSCVAGFWIWRDLQQEAAYGEVEQELQLTSPISVKKILSFGLLFLMIQIGGTLLTRMLGEGGLLATGFLGGLVSSASTTAAAATMASHGQISPALAGSTAILSSMASALVDFPIVWKNIKDKRLVKAFSLKLTSVLLVGFAAVALDHIFKISEALINAIK</sequence>
<dbReference type="InterPro" id="IPR049177">
    <property type="entry name" value="MgtC_SapB_SrpB_YhiD_N"/>
</dbReference>
<dbReference type="Pfam" id="PF02308">
    <property type="entry name" value="MgtC"/>
    <property type="match status" value="1"/>
</dbReference>
<dbReference type="PANTHER" id="PTHR39084">
    <property type="entry name" value="MEMBRANE PROTEIN-RELATED"/>
    <property type="match status" value="1"/>
</dbReference>
<feature type="transmembrane region" description="Helical" evidence="7">
    <location>
        <begin position="249"/>
        <end position="278"/>
    </location>
</feature>
<comment type="subcellular location">
    <subcellularLocation>
        <location evidence="1">Cell membrane</location>
        <topology evidence="1">Multi-pass membrane protein</topology>
    </subcellularLocation>
</comment>
<dbReference type="InterPro" id="IPR025105">
    <property type="entry name" value="DUF4010"/>
</dbReference>
<evidence type="ECO:0000256" key="2">
    <source>
        <dbReference type="ARBA" id="ARBA00009298"/>
    </source>
</evidence>
<evidence type="ECO:0000256" key="7">
    <source>
        <dbReference type="SAM" id="Phobius"/>
    </source>
</evidence>
<feature type="domain" description="DUF4010" evidence="9">
    <location>
        <begin position="179"/>
        <end position="383"/>
    </location>
</feature>
<dbReference type="Proteomes" id="UP000002215">
    <property type="component" value="Chromosome"/>
</dbReference>
<evidence type="ECO:0000256" key="1">
    <source>
        <dbReference type="ARBA" id="ARBA00004651"/>
    </source>
</evidence>
<keyword evidence="3" id="KW-1003">Cell membrane</keyword>
<accession>A0A979G802</accession>
<dbReference type="AlphaFoldDB" id="A0A979G802"/>
<evidence type="ECO:0000313" key="10">
    <source>
        <dbReference type="EMBL" id="ACU62367.1"/>
    </source>
</evidence>
<keyword evidence="6 7" id="KW-0472">Membrane</keyword>
<dbReference type="Pfam" id="PF13194">
    <property type="entry name" value="DUF4010"/>
    <property type="match status" value="1"/>
</dbReference>
<feature type="transmembrane region" description="Helical" evidence="7">
    <location>
        <begin position="50"/>
        <end position="73"/>
    </location>
</feature>
<organism evidence="10 11">
    <name type="scientific">Chitinophaga pinensis (strain ATCC 43595 / DSM 2588 / LMG 13176 / NBRC 15968 / NCIMB 11800 / UQM 2034)</name>
    <dbReference type="NCBI Taxonomy" id="485918"/>
    <lineage>
        <taxon>Bacteria</taxon>
        <taxon>Pseudomonadati</taxon>
        <taxon>Bacteroidota</taxon>
        <taxon>Chitinophagia</taxon>
        <taxon>Chitinophagales</taxon>
        <taxon>Chitinophagaceae</taxon>
        <taxon>Chitinophaga</taxon>
    </lineage>
</organism>
<evidence type="ECO:0000256" key="6">
    <source>
        <dbReference type="ARBA" id="ARBA00023136"/>
    </source>
</evidence>
<feature type="transmembrane region" description="Helical" evidence="7">
    <location>
        <begin position="363"/>
        <end position="384"/>
    </location>
</feature>
<feature type="transmembrane region" description="Helical" evidence="7">
    <location>
        <begin position="93"/>
        <end position="123"/>
    </location>
</feature>
<keyword evidence="4 7" id="KW-0812">Transmembrane</keyword>
<feature type="transmembrane region" description="Helical" evidence="7">
    <location>
        <begin position="12"/>
        <end position="29"/>
    </location>
</feature>
<evidence type="ECO:0000256" key="5">
    <source>
        <dbReference type="ARBA" id="ARBA00022989"/>
    </source>
</evidence>
<evidence type="ECO:0000256" key="4">
    <source>
        <dbReference type="ARBA" id="ARBA00022692"/>
    </source>
</evidence>
<feature type="transmembrane region" description="Helical" evidence="7">
    <location>
        <begin position="174"/>
        <end position="192"/>
    </location>
</feature>
<comment type="similarity">
    <text evidence="2">Belongs to the MgtC/SapB family.</text>
</comment>
<feature type="domain" description="MgtC/SapB/SrpB/YhiD N-terminal" evidence="8">
    <location>
        <begin position="18"/>
        <end position="131"/>
    </location>
</feature>
<feature type="transmembrane region" description="Helical" evidence="7">
    <location>
        <begin position="144"/>
        <end position="162"/>
    </location>
</feature>
<keyword evidence="5 7" id="KW-1133">Transmembrane helix</keyword>
<protein>
    <submittedName>
        <fullName evidence="10">Magnesium transporter accessory protein</fullName>
    </submittedName>
</protein>
<dbReference type="KEGG" id="cpi:Cpin_4934"/>
<feature type="transmembrane region" description="Helical" evidence="7">
    <location>
        <begin position="330"/>
        <end position="351"/>
    </location>
</feature>
<evidence type="ECO:0000313" key="11">
    <source>
        <dbReference type="Proteomes" id="UP000002215"/>
    </source>
</evidence>
<dbReference type="PRINTS" id="PR01837">
    <property type="entry name" value="MGTCSAPBPROT"/>
</dbReference>
<evidence type="ECO:0000259" key="8">
    <source>
        <dbReference type="Pfam" id="PF02308"/>
    </source>
</evidence>
<evidence type="ECO:0000259" key="9">
    <source>
        <dbReference type="Pfam" id="PF13194"/>
    </source>
</evidence>